<dbReference type="AlphaFoldDB" id="A0A382MGS1"/>
<dbReference type="GO" id="GO:0008610">
    <property type="term" value="P:lipid biosynthetic process"/>
    <property type="evidence" value="ECO:0007669"/>
    <property type="project" value="UniProtKB-ARBA"/>
</dbReference>
<keyword evidence="3" id="KW-0328">Glycosyltransferase</keyword>
<organism evidence="10">
    <name type="scientific">marine metagenome</name>
    <dbReference type="NCBI Taxonomy" id="408172"/>
    <lineage>
        <taxon>unclassified sequences</taxon>
        <taxon>metagenomes</taxon>
        <taxon>ecological metagenomes</taxon>
    </lineage>
</organism>
<protein>
    <recommendedName>
        <fullName evidence="9">Glycosyltransferase RgtA/B/C/D-like domain-containing protein</fullName>
    </recommendedName>
</protein>
<dbReference type="InterPro" id="IPR038731">
    <property type="entry name" value="RgtA/B/C-like"/>
</dbReference>
<keyword evidence="6 8" id="KW-1133">Transmembrane helix</keyword>
<evidence type="ECO:0000256" key="2">
    <source>
        <dbReference type="ARBA" id="ARBA00022475"/>
    </source>
</evidence>
<dbReference type="GO" id="GO:0005886">
    <property type="term" value="C:plasma membrane"/>
    <property type="evidence" value="ECO:0007669"/>
    <property type="project" value="UniProtKB-SubCell"/>
</dbReference>
<feature type="transmembrane region" description="Helical" evidence="8">
    <location>
        <begin position="153"/>
        <end position="177"/>
    </location>
</feature>
<evidence type="ECO:0000256" key="1">
    <source>
        <dbReference type="ARBA" id="ARBA00004651"/>
    </source>
</evidence>
<sequence>MLIIGGVALIVRLAFLHTEIPLNSDNFIYFRNAVDMTLGETEIFYRESNSGWPGFLSIIFSTFQSTNFMDYMALQRYVSIILSVITIIPVYLLGKQFFAKQYALLGAAIFVLEPRIIQNSLFGITEPLYILTIVFALVFLLKNTDKFACLSFTLIGLATLIRFEGIILLPAFSIVYFLYQKDRKKKIPLYFCLILIFVIILLPTSVLRMQENYDDGFTGKIIANIQHEAYSERGEYVGITSLVASGIENLFKFLALSMVSYLIFFVPLGIILLIKNNKKQDKALLIIGFSLLIPAVYSYALASDSRFLFPLYPLFCIAGLYTIKKIFERFHREKILSVIIIS</sequence>
<dbReference type="InterPro" id="IPR050297">
    <property type="entry name" value="LipidA_mod_glycosyltrf_83"/>
</dbReference>
<dbReference type="EMBL" id="UINC01093623">
    <property type="protein sequence ID" value="SVC48193.1"/>
    <property type="molecule type" value="Genomic_DNA"/>
</dbReference>
<proteinExistence type="predicted"/>
<dbReference type="PANTHER" id="PTHR33908">
    <property type="entry name" value="MANNOSYLTRANSFERASE YKCB-RELATED"/>
    <property type="match status" value="1"/>
</dbReference>
<feature type="non-terminal residue" evidence="10">
    <location>
        <position position="342"/>
    </location>
</feature>
<name>A0A382MGS1_9ZZZZ</name>
<feature type="transmembrane region" description="Helical" evidence="8">
    <location>
        <begin position="189"/>
        <end position="207"/>
    </location>
</feature>
<feature type="transmembrane region" description="Helical" evidence="8">
    <location>
        <begin position="283"/>
        <end position="301"/>
    </location>
</feature>
<reference evidence="10" key="1">
    <citation type="submission" date="2018-05" db="EMBL/GenBank/DDBJ databases">
        <authorList>
            <person name="Lanie J.A."/>
            <person name="Ng W.-L."/>
            <person name="Kazmierczak K.M."/>
            <person name="Andrzejewski T.M."/>
            <person name="Davidsen T.M."/>
            <person name="Wayne K.J."/>
            <person name="Tettelin H."/>
            <person name="Glass J.I."/>
            <person name="Rusch D."/>
            <person name="Podicherti R."/>
            <person name="Tsui H.-C.T."/>
            <person name="Winkler M.E."/>
        </authorList>
    </citation>
    <scope>NUCLEOTIDE SEQUENCE</scope>
</reference>
<evidence type="ECO:0000313" key="10">
    <source>
        <dbReference type="EMBL" id="SVC48193.1"/>
    </source>
</evidence>
<keyword evidence="7 8" id="KW-0472">Membrane</keyword>
<comment type="subcellular location">
    <subcellularLocation>
        <location evidence="1">Cell membrane</location>
        <topology evidence="1">Multi-pass membrane protein</topology>
    </subcellularLocation>
</comment>
<evidence type="ECO:0000256" key="4">
    <source>
        <dbReference type="ARBA" id="ARBA00022679"/>
    </source>
</evidence>
<feature type="domain" description="Glycosyltransferase RgtA/B/C/D-like" evidence="9">
    <location>
        <begin position="76"/>
        <end position="203"/>
    </location>
</feature>
<feature type="transmembrane region" description="Helical" evidence="8">
    <location>
        <begin position="253"/>
        <end position="274"/>
    </location>
</feature>
<dbReference type="Pfam" id="PF13231">
    <property type="entry name" value="PMT_2"/>
    <property type="match status" value="1"/>
</dbReference>
<evidence type="ECO:0000256" key="3">
    <source>
        <dbReference type="ARBA" id="ARBA00022676"/>
    </source>
</evidence>
<evidence type="ECO:0000256" key="5">
    <source>
        <dbReference type="ARBA" id="ARBA00022692"/>
    </source>
</evidence>
<dbReference type="GO" id="GO:0016763">
    <property type="term" value="F:pentosyltransferase activity"/>
    <property type="evidence" value="ECO:0007669"/>
    <property type="project" value="TreeGrafter"/>
</dbReference>
<evidence type="ECO:0000256" key="8">
    <source>
        <dbReference type="SAM" id="Phobius"/>
    </source>
</evidence>
<evidence type="ECO:0000259" key="9">
    <source>
        <dbReference type="Pfam" id="PF13231"/>
    </source>
</evidence>
<feature type="transmembrane region" description="Helical" evidence="8">
    <location>
        <begin position="121"/>
        <end position="141"/>
    </location>
</feature>
<dbReference type="PANTHER" id="PTHR33908:SF11">
    <property type="entry name" value="MEMBRANE PROTEIN"/>
    <property type="match status" value="1"/>
</dbReference>
<keyword evidence="5 8" id="KW-0812">Transmembrane</keyword>
<keyword evidence="4" id="KW-0808">Transferase</keyword>
<feature type="transmembrane region" description="Helical" evidence="8">
    <location>
        <begin position="307"/>
        <end position="323"/>
    </location>
</feature>
<evidence type="ECO:0000256" key="6">
    <source>
        <dbReference type="ARBA" id="ARBA00022989"/>
    </source>
</evidence>
<feature type="transmembrane region" description="Helical" evidence="8">
    <location>
        <begin position="77"/>
        <end position="94"/>
    </location>
</feature>
<accession>A0A382MGS1</accession>
<keyword evidence="2" id="KW-1003">Cell membrane</keyword>
<gene>
    <name evidence="10" type="ORF">METZ01_LOCUS301047</name>
</gene>
<evidence type="ECO:0000256" key="7">
    <source>
        <dbReference type="ARBA" id="ARBA00023136"/>
    </source>
</evidence>